<gene>
    <name evidence="9" type="ORF">PRELSG_0915900</name>
</gene>
<evidence type="ECO:0000256" key="4">
    <source>
        <dbReference type="ARBA" id="ARBA00022691"/>
    </source>
</evidence>
<feature type="coiled-coil region" evidence="6">
    <location>
        <begin position="298"/>
        <end position="329"/>
    </location>
</feature>
<evidence type="ECO:0000259" key="8">
    <source>
        <dbReference type="PROSITE" id="PS51675"/>
    </source>
</evidence>
<dbReference type="GO" id="GO:0005634">
    <property type="term" value="C:nucleus"/>
    <property type="evidence" value="ECO:0007669"/>
    <property type="project" value="TreeGrafter"/>
</dbReference>
<dbReference type="EC" id="2.1.1.221" evidence="1"/>
<feature type="region of interest" description="Disordered" evidence="7">
    <location>
        <begin position="34"/>
        <end position="68"/>
    </location>
</feature>
<keyword evidence="10" id="KW-1185">Reference proteome</keyword>
<protein>
    <recommendedName>
        <fullName evidence="1">tRNA (guanine(9)-N(1))-methyltransferase</fullName>
        <ecNumber evidence="1">2.1.1.221</ecNumber>
    </recommendedName>
</protein>
<dbReference type="GO" id="GO:0002939">
    <property type="term" value="P:tRNA N1-guanine methylation"/>
    <property type="evidence" value="ECO:0007669"/>
    <property type="project" value="TreeGrafter"/>
</dbReference>
<dbReference type="Gene3D" id="3.40.1280.30">
    <property type="match status" value="1"/>
</dbReference>
<dbReference type="InterPro" id="IPR007356">
    <property type="entry name" value="tRNA_m1G_MeTrfase_euk"/>
</dbReference>
<dbReference type="InterPro" id="IPR028564">
    <property type="entry name" value="MT_TRM10-typ"/>
</dbReference>
<evidence type="ECO:0000256" key="5">
    <source>
        <dbReference type="ARBA" id="ARBA00048434"/>
    </source>
</evidence>
<dbReference type="OMA" id="MQRVEQY"/>
<reference evidence="9 10" key="1">
    <citation type="submission" date="2015-04" db="EMBL/GenBank/DDBJ databases">
        <authorList>
            <consortium name="Pathogen Informatics"/>
        </authorList>
    </citation>
    <scope>NUCLEOTIDE SEQUENCE [LARGE SCALE GENOMIC DNA]</scope>
    <source>
        <strain evidence="9 10">SGS1</strain>
    </source>
</reference>
<dbReference type="Proteomes" id="UP000220158">
    <property type="component" value="Chromosome 9"/>
</dbReference>
<dbReference type="GO" id="GO:0052905">
    <property type="term" value="F:tRNA (guanosine(9)-N1)-methyltransferase activity"/>
    <property type="evidence" value="ECO:0007669"/>
    <property type="project" value="UniProtKB-EC"/>
</dbReference>
<keyword evidence="3 9" id="KW-0808">Transferase</keyword>
<evidence type="ECO:0000313" key="10">
    <source>
        <dbReference type="Proteomes" id="UP000220158"/>
    </source>
</evidence>
<evidence type="ECO:0000256" key="6">
    <source>
        <dbReference type="SAM" id="Coils"/>
    </source>
</evidence>
<organism evidence="9 10">
    <name type="scientific">Plasmodium relictum</name>
    <dbReference type="NCBI Taxonomy" id="85471"/>
    <lineage>
        <taxon>Eukaryota</taxon>
        <taxon>Sar</taxon>
        <taxon>Alveolata</taxon>
        <taxon>Apicomplexa</taxon>
        <taxon>Aconoidasida</taxon>
        <taxon>Haemosporida</taxon>
        <taxon>Plasmodiidae</taxon>
        <taxon>Plasmodium</taxon>
        <taxon>Plasmodium (Haemamoeba)</taxon>
    </lineage>
</organism>
<dbReference type="GeneID" id="39736171"/>
<sequence length="341" mass="41320">MISEEDTENTEEINNFFFNLSNIIDENDVNKLEKNRKTKKEKKKDKRELLKEKRRKNRPEEKRRKKNKKKEELLKVLNDLNEEEKIEYLKERKVLEKKMKERKREFLLQSYNEGFKICFNCSFQNYMEEKEICSLAKQIFLSYHYMIKNDIPIQFHFTYLNNNDNLFSQLKKYSLNKWKVHIHSENYWDIFSKEKIVVLSPDASEELEEVKKDEVYIIAALVDRSISKNLSFYQASLYGFTTKKLPLEKYIKKKKSNVLNVNTVVEILINYIKTKNWRKVFEICIPQKKVLSYCHELSKNEDENINIYNNKNENINRNIIQNMNEYNNENISENAYENMNT</sequence>
<dbReference type="EMBL" id="LN835304">
    <property type="protein sequence ID" value="CRH00059.1"/>
    <property type="molecule type" value="Genomic_DNA"/>
</dbReference>
<evidence type="ECO:0000256" key="3">
    <source>
        <dbReference type="ARBA" id="ARBA00022679"/>
    </source>
</evidence>
<feature type="compositionally biased region" description="Basic residues" evidence="7">
    <location>
        <begin position="52"/>
        <end position="68"/>
    </location>
</feature>
<comment type="catalytic activity">
    <reaction evidence="5">
        <text>guanosine(9) in tRNA + S-adenosyl-L-methionine = N(1)-methylguanosine(9) in tRNA + S-adenosyl-L-homocysteine + H(+)</text>
        <dbReference type="Rhea" id="RHEA:43156"/>
        <dbReference type="Rhea" id="RHEA-COMP:10367"/>
        <dbReference type="Rhea" id="RHEA-COMP:10368"/>
        <dbReference type="ChEBI" id="CHEBI:15378"/>
        <dbReference type="ChEBI" id="CHEBI:57856"/>
        <dbReference type="ChEBI" id="CHEBI:59789"/>
        <dbReference type="ChEBI" id="CHEBI:73542"/>
        <dbReference type="ChEBI" id="CHEBI:74269"/>
        <dbReference type="EC" id="2.1.1.221"/>
    </reaction>
</comment>
<dbReference type="PANTHER" id="PTHR13563:SF13">
    <property type="entry name" value="TRNA METHYLTRANSFERASE 10 HOMOLOG A"/>
    <property type="match status" value="1"/>
</dbReference>
<proteinExistence type="predicted"/>
<dbReference type="RefSeq" id="XP_028533064.1">
    <property type="nucleotide sequence ID" value="XM_028676591.1"/>
</dbReference>
<evidence type="ECO:0000313" key="9">
    <source>
        <dbReference type="EMBL" id="CRH00059.1"/>
    </source>
</evidence>
<keyword evidence="2 9" id="KW-0489">Methyltransferase</keyword>
<evidence type="ECO:0000256" key="1">
    <source>
        <dbReference type="ARBA" id="ARBA00012797"/>
    </source>
</evidence>
<dbReference type="GO" id="GO:0000049">
    <property type="term" value="F:tRNA binding"/>
    <property type="evidence" value="ECO:0007669"/>
    <property type="project" value="TreeGrafter"/>
</dbReference>
<dbReference type="CDD" id="cd18089">
    <property type="entry name" value="SPOUT_Trm10-like"/>
    <property type="match status" value="1"/>
</dbReference>
<dbReference type="AlphaFoldDB" id="A0A1J1H681"/>
<dbReference type="PROSITE" id="PS51675">
    <property type="entry name" value="SAM_MT_TRM10"/>
    <property type="match status" value="1"/>
</dbReference>
<feature type="domain" description="SAM-dependent MTase TRM10-type" evidence="8">
    <location>
        <begin position="103"/>
        <end position="292"/>
    </location>
</feature>
<name>A0A1J1H681_PLARL</name>
<dbReference type="KEGG" id="prel:PRELSG_0915900"/>
<dbReference type="InterPro" id="IPR038459">
    <property type="entry name" value="MT_TRM10-typ_sf"/>
</dbReference>
<keyword evidence="6" id="KW-0175">Coiled coil</keyword>
<dbReference type="PANTHER" id="PTHR13563">
    <property type="entry name" value="TRNA (GUANINE-9-) METHYLTRANSFERASE"/>
    <property type="match status" value="1"/>
</dbReference>
<evidence type="ECO:0000256" key="2">
    <source>
        <dbReference type="ARBA" id="ARBA00022603"/>
    </source>
</evidence>
<keyword evidence="4" id="KW-0949">S-adenosyl-L-methionine</keyword>
<accession>A0A1J1H681</accession>
<dbReference type="VEuPathDB" id="PlasmoDB:PRELSG_0915900"/>
<evidence type="ECO:0000256" key="7">
    <source>
        <dbReference type="SAM" id="MobiDB-lite"/>
    </source>
</evidence>
<feature type="compositionally biased region" description="Basic residues" evidence="7">
    <location>
        <begin position="36"/>
        <end position="45"/>
    </location>
</feature>
<dbReference type="OrthoDB" id="278300at2759"/>